<keyword evidence="3" id="KW-1003">Cell membrane</keyword>
<dbReference type="InterPro" id="IPR052157">
    <property type="entry name" value="BCAA_transport_permease"/>
</dbReference>
<feature type="transmembrane region" description="Helical" evidence="9">
    <location>
        <begin position="95"/>
        <end position="117"/>
    </location>
</feature>
<feature type="transmembrane region" description="Helical" evidence="9">
    <location>
        <begin position="63"/>
        <end position="83"/>
    </location>
</feature>
<organism evidence="10 11">
    <name type="scientific">Chitinasiproducens palmae</name>
    <dbReference type="NCBI Taxonomy" id="1770053"/>
    <lineage>
        <taxon>Bacteria</taxon>
        <taxon>Pseudomonadati</taxon>
        <taxon>Pseudomonadota</taxon>
        <taxon>Betaproteobacteria</taxon>
        <taxon>Burkholderiales</taxon>
        <taxon>Burkholderiaceae</taxon>
        <taxon>Chitinasiproducens</taxon>
    </lineage>
</organism>
<evidence type="ECO:0000256" key="2">
    <source>
        <dbReference type="ARBA" id="ARBA00022448"/>
    </source>
</evidence>
<dbReference type="RefSeq" id="WP_170845154.1">
    <property type="nucleotide sequence ID" value="NZ_FNLO01000008.1"/>
</dbReference>
<feature type="transmembrane region" description="Helical" evidence="9">
    <location>
        <begin position="180"/>
        <end position="213"/>
    </location>
</feature>
<evidence type="ECO:0000256" key="3">
    <source>
        <dbReference type="ARBA" id="ARBA00022475"/>
    </source>
</evidence>
<feature type="transmembrane region" description="Helical" evidence="9">
    <location>
        <begin position="35"/>
        <end position="57"/>
    </location>
</feature>
<protein>
    <submittedName>
        <fullName evidence="10">Amino acid/amide ABC transporter membrane protein 1, HAAT family</fullName>
    </submittedName>
</protein>
<feature type="transmembrane region" description="Helical" evidence="9">
    <location>
        <begin position="137"/>
        <end position="159"/>
    </location>
</feature>
<comment type="similarity">
    <text evidence="8">Belongs to the binding-protein-dependent transport system permease family. LivHM subfamily.</text>
</comment>
<evidence type="ECO:0000256" key="4">
    <source>
        <dbReference type="ARBA" id="ARBA00022692"/>
    </source>
</evidence>
<evidence type="ECO:0000256" key="7">
    <source>
        <dbReference type="ARBA" id="ARBA00023136"/>
    </source>
</evidence>
<dbReference type="Pfam" id="PF02653">
    <property type="entry name" value="BPD_transp_2"/>
    <property type="match status" value="1"/>
</dbReference>
<evidence type="ECO:0000313" key="10">
    <source>
        <dbReference type="EMBL" id="SDV49493.1"/>
    </source>
</evidence>
<dbReference type="GO" id="GO:0022857">
    <property type="term" value="F:transmembrane transporter activity"/>
    <property type="evidence" value="ECO:0007669"/>
    <property type="project" value="InterPro"/>
</dbReference>
<sequence length="291" mass="30183">MDALAQLLINGIALGSVYALAALGFVIVYSATSVVNFAAGQFVMLGTFIGVTTIVNAQLPAPIAYPLAIAAMAVFGVLFYFVIHLPLQKRPVVSVIIGTVAVGIALQNAALLIWGPWPSRIPSPFGDGTLSLGNSVVSVHALATIAITAVLIALLYLLLYRTGTGRAMRAIAQDTEAARLMGLPVTLLLGLAWVLAAVFASFAGLLVAPMWFADVNMGDPIALKAFAATIIGGFGNVPGAIVGGLSVGLIEILGASYISSTYKDLLAFGIMILFLLVRPQGIFGERIGERG</sequence>
<gene>
    <name evidence="10" type="ORF">SAMN05216551_108131</name>
</gene>
<dbReference type="AlphaFoldDB" id="A0A1H2PRI2"/>
<evidence type="ECO:0000256" key="9">
    <source>
        <dbReference type="SAM" id="Phobius"/>
    </source>
</evidence>
<feature type="transmembrane region" description="Helical" evidence="9">
    <location>
        <begin position="265"/>
        <end position="283"/>
    </location>
</feature>
<feature type="transmembrane region" description="Helical" evidence="9">
    <location>
        <begin position="225"/>
        <end position="253"/>
    </location>
</feature>
<dbReference type="GO" id="GO:0006865">
    <property type="term" value="P:amino acid transport"/>
    <property type="evidence" value="ECO:0007669"/>
    <property type="project" value="UniProtKB-KW"/>
</dbReference>
<dbReference type="CDD" id="cd06582">
    <property type="entry name" value="TM_PBP1_LivH_like"/>
    <property type="match status" value="1"/>
</dbReference>
<dbReference type="InterPro" id="IPR001851">
    <property type="entry name" value="ABC_transp_permease"/>
</dbReference>
<dbReference type="Proteomes" id="UP000243719">
    <property type="component" value="Unassembled WGS sequence"/>
</dbReference>
<keyword evidence="5" id="KW-0029">Amino-acid transport</keyword>
<name>A0A1H2PRI2_9BURK</name>
<evidence type="ECO:0000256" key="5">
    <source>
        <dbReference type="ARBA" id="ARBA00022970"/>
    </source>
</evidence>
<keyword evidence="11" id="KW-1185">Reference proteome</keyword>
<evidence type="ECO:0000256" key="6">
    <source>
        <dbReference type="ARBA" id="ARBA00022989"/>
    </source>
</evidence>
<keyword evidence="2" id="KW-0813">Transport</keyword>
<feature type="transmembrane region" description="Helical" evidence="9">
    <location>
        <begin position="6"/>
        <end position="28"/>
    </location>
</feature>
<reference evidence="11" key="1">
    <citation type="submission" date="2016-09" db="EMBL/GenBank/DDBJ databases">
        <authorList>
            <person name="Varghese N."/>
            <person name="Submissions S."/>
        </authorList>
    </citation>
    <scope>NUCLEOTIDE SEQUENCE [LARGE SCALE GENOMIC DNA]</scope>
    <source>
        <strain evidence="11">JS23</strain>
    </source>
</reference>
<evidence type="ECO:0000256" key="8">
    <source>
        <dbReference type="ARBA" id="ARBA00037998"/>
    </source>
</evidence>
<dbReference type="STRING" id="1770053.SAMN05216551_108131"/>
<dbReference type="PANTHER" id="PTHR11795">
    <property type="entry name" value="BRANCHED-CHAIN AMINO ACID TRANSPORT SYSTEM PERMEASE PROTEIN LIVH"/>
    <property type="match status" value="1"/>
</dbReference>
<dbReference type="PANTHER" id="PTHR11795:SF445">
    <property type="entry name" value="AMINO ACID ABC TRANSPORTER PERMEASE PROTEIN"/>
    <property type="match status" value="1"/>
</dbReference>
<keyword evidence="6 9" id="KW-1133">Transmembrane helix</keyword>
<keyword evidence="7 9" id="KW-0472">Membrane</keyword>
<dbReference type="EMBL" id="FNLO01000008">
    <property type="protein sequence ID" value="SDV49493.1"/>
    <property type="molecule type" value="Genomic_DNA"/>
</dbReference>
<evidence type="ECO:0000256" key="1">
    <source>
        <dbReference type="ARBA" id="ARBA00004651"/>
    </source>
</evidence>
<dbReference type="GO" id="GO:0005886">
    <property type="term" value="C:plasma membrane"/>
    <property type="evidence" value="ECO:0007669"/>
    <property type="project" value="UniProtKB-SubCell"/>
</dbReference>
<keyword evidence="4 9" id="KW-0812">Transmembrane</keyword>
<evidence type="ECO:0000313" key="11">
    <source>
        <dbReference type="Proteomes" id="UP000243719"/>
    </source>
</evidence>
<proteinExistence type="inferred from homology"/>
<accession>A0A1H2PRI2</accession>
<comment type="subcellular location">
    <subcellularLocation>
        <location evidence="1">Cell membrane</location>
        <topology evidence="1">Multi-pass membrane protein</topology>
    </subcellularLocation>
</comment>